<keyword evidence="2" id="KW-1185">Reference proteome</keyword>
<comment type="caution">
    <text evidence="1">The sequence shown here is derived from an EMBL/GenBank/DDBJ whole genome shotgun (WGS) entry which is preliminary data.</text>
</comment>
<sequence>MLSLNLARSLAERALNAALVVFIGAVSGDALDLFQLDWPQVGKAVLGAAVLEAARGLLAATGMVGDKGSAATFRE</sequence>
<gene>
    <name evidence="1" type="ORF">OU415_02260</name>
</gene>
<dbReference type="Proteomes" id="UP001210380">
    <property type="component" value="Unassembled WGS sequence"/>
</dbReference>
<reference evidence="1 2" key="1">
    <citation type="submission" date="2022-11" db="EMBL/GenBank/DDBJ databases">
        <title>Draft genome sequence of Saccharopolyspora sp. WRP15-2 isolated from rhizosphere soils of wild rice in Thailand.</title>
        <authorList>
            <person name="Duangmal K."/>
            <person name="Kammanee S."/>
            <person name="Muangham S."/>
        </authorList>
    </citation>
    <scope>NUCLEOTIDE SEQUENCE [LARGE SCALE GENOMIC DNA]</scope>
    <source>
        <strain evidence="1 2">WRP15-2</strain>
    </source>
</reference>
<evidence type="ECO:0000313" key="1">
    <source>
        <dbReference type="EMBL" id="MDA3624240.1"/>
    </source>
</evidence>
<organism evidence="1 2">
    <name type="scientific">Saccharopolyspora oryzae</name>
    <dbReference type="NCBI Taxonomy" id="2997343"/>
    <lineage>
        <taxon>Bacteria</taxon>
        <taxon>Bacillati</taxon>
        <taxon>Actinomycetota</taxon>
        <taxon>Actinomycetes</taxon>
        <taxon>Pseudonocardiales</taxon>
        <taxon>Pseudonocardiaceae</taxon>
        <taxon>Saccharopolyspora</taxon>
    </lineage>
</organism>
<dbReference type="RefSeq" id="WP_270946804.1">
    <property type="nucleotide sequence ID" value="NZ_JAQGLA010000002.1"/>
</dbReference>
<proteinExistence type="predicted"/>
<protein>
    <recommendedName>
        <fullName evidence="3">Holin</fullName>
    </recommendedName>
</protein>
<name>A0ABT4UR99_9PSEU</name>
<evidence type="ECO:0008006" key="3">
    <source>
        <dbReference type="Google" id="ProtNLM"/>
    </source>
</evidence>
<accession>A0ABT4UR99</accession>
<dbReference type="EMBL" id="JAQGLA010000002">
    <property type="protein sequence ID" value="MDA3624240.1"/>
    <property type="molecule type" value="Genomic_DNA"/>
</dbReference>
<evidence type="ECO:0000313" key="2">
    <source>
        <dbReference type="Proteomes" id="UP001210380"/>
    </source>
</evidence>